<feature type="domain" description="PglD N-terminal" evidence="4">
    <location>
        <begin position="9"/>
        <end position="88"/>
    </location>
</feature>
<dbReference type="InterPro" id="IPR041561">
    <property type="entry name" value="PglD_N"/>
</dbReference>
<feature type="active site" description="Proton acceptor" evidence="2">
    <location>
        <position position="143"/>
    </location>
</feature>
<organism evidence="5 6">
    <name type="scientific">Kingella potus</name>
    <dbReference type="NCBI Taxonomy" id="265175"/>
    <lineage>
        <taxon>Bacteria</taxon>
        <taxon>Pseudomonadati</taxon>
        <taxon>Pseudomonadota</taxon>
        <taxon>Betaproteobacteria</taxon>
        <taxon>Neisseriales</taxon>
        <taxon>Neisseriaceae</taxon>
        <taxon>Kingella</taxon>
    </lineage>
</organism>
<dbReference type="RefSeq" id="WP_115308171.1">
    <property type="nucleotide sequence ID" value="NZ_UGJJ01000001.1"/>
</dbReference>
<reference evidence="5 6" key="1">
    <citation type="submission" date="2018-06" db="EMBL/GenBank/DDBJ databases">
        <authorList>
            <consortium name="Pathogen Informatics"/>
            <person name="Doyle S."/>
        </authorList>
    </citation>
    <scope>NUCLEOTIDE SEQUENCE [LARGE SCALE GENOMIC DNA]</scope>
    <source>
        <strain evidence="5 6">NCTC13336</strain>
    </source>
</reference>
<dbReference type="PANTHER" id="PTHR43300:SF7">
    <property type="entry name" value="UDP-N-ACETYLBACILLOSAMINE N-ACETYLTRANSFERASE"/>
    <property type="match status" value="1"/>
</dbReference>
<dbReference type="NCBIfam" id="TIGR03570">
    <property type="entry name" value="NeuD_NnaD"/>
    <property type="match status" value="1"/>
</dbReference>
<evidence type="ECO:0000313" key="6">
    <source>
        <dbReference type="Proteomes" id="UP000254293"/>
    </source>
</evidence>
<comment type="similarity">
    <text evidence="1">Belongs to the transferase hexapeptide repeat family.</text>
</comment>
<protein>
    <submittedName>
        <fullName evidence="5">2,3,4,5-tetrahydropyridine-2,6-dicarboxylate N-acetyltransferase</fullName>
        <ecNumber evidence="5">2.3.1.89</ecNumber>
    </submittedName>
</protein>
<dbReference type="OrthoDB" id="9794407at2"/>
<name>A0A377R013_9NEIS</name>
<dbReference type="AlphaFoldDB" id="A0A377R013"/>
<dbReference type="InterPro" id="IPR020019">
    <property type="entry name" value="AcTrfase_PglD-like"/>
</dbReference>
<dbReference type="PANTHER" id="PTHR43300">
    <property type="entry name" value="ACETYLTRANSFERASE"/>
    <property type="match status" value="1"/>
</dbReference>
<feature type="binding site" evidence="3">
    <location>
        <position position="152"/>
    </location>
    <ligand>
        <name>acetyl-CoA</name>
        <dbReference type="ChEBI" id="CHEBI:57288"/>
    </ligand>
</feature>
<dbReference type="Gene3D" id="2.160.10.10">
    <property type="entry name" value="Hexapeptide repeat proteins"/>
    <property type="match status" value="1"/>
</dbReference>
<dbReference type="Pfam" id="PF17836">
    <property type="entry name" value="PglD_N"/>
    <property type="match status" value="1"/>
</dbReference>
<evidence type="ECO:0000256" key="1">
    <source>
        <dbReference type="ARBA" id="ARBA00007274"/>
    </source>
</evidence>
<sequence length="214" mass="21034">MNTDTNADKLVIIGAGGHGKVLAATALAAGRWAQIVFLDDGRAAGDTVLGLPVLGGTPLLGTRLTPDAYQAAVAVGDNAARQKLFGRLKTLGFTLPDIVHPSAVVAPYAALGGGCAVFAQAVIQPGSRIGEGCIVNTAATVDHDCTLGAFVHISPGAHLAGGTQVGAGSWIGIGACTRQQVRIGSGATVGAGAAVVGDIADGLTVAGVPARALQ</sequence>
<dbReference type="InterPro" id="IPR011004">
    <property type="entry name" value="Trimer_LpxA-like_sf"/>
</dbReference>
<accession>A0A377R013</accession>
<dbReference type="EC" id="2.3.1.89" evidence="5"/>
<keyword evidence="5" id="KW-0012">Acyltransferase</keyword>
<dbReference type="EMBL" id="UGJJ01000001">
    <property type="protein sequence ID" value="STR00976.1"/>
    <property type="molecule type" value="Genomic_DNA"/>
</dbReference>
<dbReference type="GO" id="GO:0047200">
    <property type="term" value="F:tetrahydrodipicolinate N-acetyltransferase activity"/>
    <property type="evidence" value="ECO:0007669"/>
    <property type="project" value="UniProtKB-EC"/>
</dbReference>
<dbReference type="SUPFAM" id="SSF51161">
    <property type="entry name" value="Trimeric LpxA-like enzymes"/>
    <property type="match status" value="1"/>
</dbReference>
<feature type="site" description="Increases basicity of active site His" evidence="2">
    <location>
        <position position="144"/>
    </location>
</feature>
<evidence type="ECO:0000256" key="2">
    <source>
        <dbReference type="PIRSR" id="PIRSR620019-1"/>
    </source>
</evidence>
<keyword evidence="5" id="KW-0808">Transferase</keyword>
<dbReference type="Proteomes" id="UP000254293">
    <property type="component" value="Unassembled WGS sequence"/>
</dbReference>
<dbReference type="InterPro" id="IPR050179">
    <property type="entry name" value="Trans_hexapeptide_repeat"/>
</dbReference>
<feature type="binding site" evidence="3">
    <location>
        <position position="173"/>
    </location>
    <ligand>
        <name>acetyl-CoA</name>
        <dbReference type="ChEBI" id="CHEBI:57288"/>
    </ligand>
</feature>
<gene>
    <name evidence="5" type="primary">dapH</name>
    <name evidence="5" type="ORF">NCTC13336_01202</name>
</gene>
<dbReference type="CDD" id="cd03360">
    <property type="entry name" value="LbH_AT_putative"/>
    <property type="match status" value="1"/>
</dbReference>
<evidence type="ECO:0000313" key="5">
    <source>
        <dbReference type="EMBL" id="STR00976.1"/>
    </source>
</evidence>
<evidence type="ECO:0000256" key="3">
    <source>
        <dbReference type="PIRSR" id="PIRSR620019-2"/>
    </source>
</evidence>
<proteinExistence type="inferred from homology"/>
<feature type="binding site" evidence="3">
    <location>
        <position position="76"/>
    </location>
    <ligand>
        <name>substrate</name>
    </ligand>
</feature>
<evidence type="ECO:0000259" key="4">
    <source>
        <dbReference type="Pfam" id="PF17836"/>
    </source>
</evidence>
<dbReference type="Gene3D" id="3.40.50.20">
    <property type="match status" value="1"/>
</dbReference>
<keyword evidence="6" id="KW-1185">Reference proteome</keyword>